<dbReference type="PANTHER" id="PTHR37685:SF1">
    <property type="entry name" value="GEO11136P1-RELATED"/>
    <property type="match status" value="1"/>
</dbReference>
<evidence type="ECO:0000313" key="2">
    <source>
        <dbReference type="EMBL" id="NOV50041.1"/>
    </source>
</evidence>
<keyword evidence="1" id="KW-0732">Signal</keyword>
<dbReference type="Pfam" id="PF15868">
    <property type="entry name" value="MBF2"/>
    <property type="match status" value="1"/>
</dbReference>
<name>A0A6M2DY87_XENCH</name>
<proteinExistence type="predicted"/>
<protein>
    <submittedName>
        <fullName evidence="2">Putative transcription activator mbf2</fullName>
    </submittedName>
</protein>
<organism evidence="2">
    <name type="scientific">Xenopsylla cheopis</name>
    <name type="common">Oriental rat flea</name>
    <name type="synonym">Pulex cheopis</name>
    <dbReference type="NCBI Taxonomy" id="163159"/>
    <lineage>
        <taxon>Eukaryota</taxon>
        <taxon>Metazoa</taxon>
        <taxon>Ecdysozoa</taxon>
        <taxon>Arthropoda</taxon>
        <taxon>Hexapoda</taxon>
        <taxon>Insecta</taxon>
        <taxon>Pterygota</taxon>
        <taxon>Neoptera</taxon>
        <taxon>Endopterygota</taxon>
        <taxon>Siphonaptera</taxon>
        <taxon>Pulicidae</taxon>
        <taxon>Xenopsyllinae</taxon>
        <taxon>Xenopsylla</taxon>
    </lineage>
</organism>
<accession>A0A6M2DY87</accession>
<dbReference type="EMBL" id="GIIL01006315">
    <property type="protein sequence ID" value="NOV50041.1"/>
    <property type="molecule type" value="Transcribed_RNA"/>
</dbReference>
<reference evidence="2" key="1">
    <citation type="submission" date="2020-03" db="EMBL/GenBank/DDBJ databases">
        <title>Transcriptomic Profiling of the Digestive Tract of the Rat Flea, Xenopsylla cheopis, Following Blood Feeding and Infection with Yersinia pestis.</title>
        <authorList>
            <person name="Bland D.M."/>
            <person name="Martens C.A."/>
            <person name="Virtaneva K."/>
            <person name="Kanakabandi K."/>
            <person name="Long D."/>
            <person name="Rosenke R."/>
            <person name="Saturday G.A."/>
            <person name="Hoyt F.H."/>
            <person name="Bruno D.P."/>
            <person name="Ribeiro J.M.C."/>
            <person name="Hinnebusch J."/>
        </authorList>
    </citation>
    <scope>NUCLEOTIDE SEQUENCE</scope>
</reference>
<evidence type="ECO:0000256" key="1">
    <source>
        <dbReference type="SAM" id="SignalP"/>
    </source>
</evidence>
<feature type="chain" id="PRO_5026698690" evidence="1">
    <location>
        <begin position="19"/>
        <end position="153"/>
    </location>
</feature>
<dbReference type="InterPro" id="IPR031734">
    <property type="entry name" value="MBF2"/>
</dbReference>
<sequence length="153" mass="17086">MKTTIILLIVASVHLINCDYHPPPYAYTQYRPGFSSIGQNYSPELFGPNAIATNNSHHFQVGYPTYGNQLLYRQVHARSGSFWRKVERVVTFPAVGAKNNRTISCVRALDQYVNGNGGYTTILSGGVGWKNVTLLLTSQKSKGFNFLIEIWGQ</sequence>
<dbReference type="PANTHER" id="PTHR37685">
    <property type="entry name" value="GEO11136P1-RELATED"/>
    <property type="match status" value="1"/>
</dbReference>
<feature type="signal peptide" evidence="1">
    <location>
        <begin position="1"/>
        <end position="18"/>
    </location>
</feature>
<dbReference type="AlphaFoldDB" id="A0A6M2DY87"/>